<dbReference type="VEuPathDB" id="FungiDB:ASPACDRAFT_79244"/>
<proteinExistence type="predicted"/>
<keyword evidence="2" id="KW-1185">Reference proteome</keyword>
<accession>A0A1L9WSZ7</accession>
<organism evidence="1 2">
    <name type="scientific">Aspergillus aculeatus (strain ATCC 16872 / CBS 172.66 / WB 5094)</name>
    <dbReference type="NCBI Taxonomy" id="690307"/>
    <lineage>
        <taxon>Eukaryota</taxon>
        <taxon>Fungi</taxon>
        <taxon>Dikarya</taxon>
        <taxon>Ascomycota</taxon>
        <taxon>Pezizomycotina</taxon>
        <taxon>Eurotiomycetes</taxon>
        <taxon>Eurotiomycetidae</taxon>
        <taxon>Eurotiales</taxon>
        <taxon>Aspergillaceae</taxon>
        <taxon>Aspergillus</taxon>
        <taxon>Aspergillus subgen. Circumdati</taxon>
    </lineage>
</organism>
<dbReference type="EMBL" id="KV878978">
    <property type="protein sequence ID" value="OJJ99336.1"/>
    <property type="molecule type" value="Genomic_DNA"/>
</dbReference>
<evidence type="ECO:0000313" key="2">
    <source>
        <dbReference type="Proteomes" id="UP000184546"/>
    </source>
</evidence>
<sequence>MPDGGRKLLGIVRTTAQAQGVALPTETASLFTIFLLPLVTTPMLKMDESPEGAEENSTAS</sequence>
<dbReference type="RefSeq" id="XP_020055676.1">
    <property type="nucleotide sequence ID" value="XM_020205353.1"/>
</dbReference>
<reference evidence="2" key="1">
    <citation type="journal article" date="2017" name="Genome Biol.">
        <title>Comparative genomics reveals high biological diversity and specific adaptations in the industrially and medically important fungal genus Aspergillus.</title>
        <authorList>
            <person name="de Vries R.P."/>
            <person name="Riley R."/>
            <person name="Wiebenga A."/>
            <person name="Aguilar-Osorio G."/>
            <person name="Amillis S."/>
            <person name="Uchima C.A."/>
            <person name="Anderluh G."/>
            <person name="Asadollahi M."/>
            <person name="Askin M."/>
            <person name="Barry K."/>
            <person name="Battaglia E."/>
            <person name="Bayram O."/>
            <person name="Benocci T."/>
            <person name="Braus-Stromeyer S.A."/>
            <person name="Caldana C."/>
            <person name="Canovas D."/>
            <person name="Cerqueira G.C."/>
            <person name="Chen F."/>
            <person name="Chen W."/>
            <person name="Choi C."/>
            <person name="Clum A."/>
            <person name="Dos Santos R.A."/>
            <person name="Damasio A.R."/>
            <person name="Diallinas G."/>
            <person name="Emri T."/>
            <person name="Fekete E."/>
            <person name="Flipphi M."/>
            <person name="Freyberg S."/>
            <person name="Gallo A."/>
            <person name="Gournas C."/>
            <person name="Habgood R."/>
            <person name="Hainaut M."/>
            <person name="Harispe M.L."/>
            <person name="Henrissat B."/>
            <person name="Hilden K.S."/>
            <person name="Hope R."/>
            <person name="Hossain A."/>
            <person name="Karabika E."/>
            <person name="Karaffa L."/>
            <person name="Karanyi Z."/>
            <person name="Krasevec N."/>
            <person name="Kuo A."/>
            <person name="Kusch H."/>
            <person name="LaButti K."/>
            <person name="Lagendijk E.L."/>
            <person name="Lapidus A."/>
            <person name="Levasseur A."/>
            <person name="Lindquist E."/>
            <person name="Lipzen A."/>
            <person name="Logrieco A.F."/>
            <person name="MacCabe A."/>
            <person name="Maekelae M.R."/>
            <person name="Malavazi I."/>
            <person name="Melin P."/>
            <person name="Meyer V."/>
            <person name="Mielnichuk N."/>
            <person name="Miskei M."/>
            <person name="Molnar A.P."/>
            <person name="Mule G."/>
            <person name="Ngan C.Y."/>
            <person name="Orejas M."/>
            <person name="Orosz E."/>
            <person name="Ouedraogo J.P."/>
            <person name="Overkamp K.M."/>
            <person name="Park H.-S."/>
            <person name="Perrone G."/>
            <person name="Piumi F."/>
            <person name="Punt P.J."/>
            <person name="Ram A.F."/>
            <person name="Ramon A."/>
            <person name="Rauscher S."/>
            <person name="Record E."/>
            <person name="Riano-Pachon D.M."/>
            <person name="Robert V."/>
            <person name="Roehrig J."/>
            <person name="Ruller R."/>
            <person name="Salamov A."/>
            <person name="Salih N.S."/>
            <person name="Samson R.A."/>
            <person name="Sandor E."/>
            <person name="Sanguinetti M."/>
            <person name="Schuetze T."/>
            <person name="Sepcic K."/>
            <person name="Shelest E."/>
            <person name="Sherlock G."/>
            <person name="Sophianopoulou V."/>
            <person name="Squina F.M."/>
            <person name="Sun H."/>
            <person name="Susca A."/>
            <person name="Todd R.B."/>
            <person name="Tsang A."/>
            <person name="Unkles S.E."/>
            <person name="van de Wiele N."/>
            <person name="van Rossen-Uffink D."/>
            <person name="Oliveira J.V."/>
            <person name="Vesth T.C."/>
            <person name="Visser J."/>
            <person name="Yu J.-H."/>
            <person name="Zhou M."/>
            <person name="Andersen M.R."/>
            <person name="Archer D.B."/>
            <person name="Baker S.E."/>
            <person name="Benoit I."/>
            <person name="Brakhage A.A."/>
            <person name="Braus G.H."/>
            <person name="Fischer R."/>
            <person name="Frisvad J.C."/>
            <person name="Goldman G.H."/>
            <person name="Houbraken J."/>
            <person name="Oakley B."/>
            <person name="Pocsi I."/>
            <person name="Scazzocchio C."/>
            <person name="Seiboth B."/>
            <person name="vanKuyk P.A."/>
            <person name="Wortman J."/>
            <person name="Dyer P.S."/>
            <person name="Grigoriev I.V."/>
        </authorList>
    </citation>
    <scope>NUCLEOTIDE SEQUENCE [LARGE SCALE GENOMIC DNA]</scope>
    <source>
        <strain evidence="2">ATCC 16872 / CBS 172.66 / WB 5094</strain>
    </source>
</reference>
<dbReference type="AlphaFoldDB" id="A0A1L9WSZ7"/>
<gene>
    <name evidence="1" type="ORF">ASPACDRAFT_79244</name>
</gene>
<dbReference type="Proteomes" id="UP000184546">
    <property type="component" value="Unassembled WGS sequence"/>
</dbReference>
<evidence type="ECO:0000313" key="1">
    <source>
        <dbReference type="EMBL" id="OJJ99336.1"/>
    </source>
</evidence>
<dbReference type="GeneID" id="30979167"/>
<dbReference type="STRING" id="690307.A0A1L9WSZ7"/>
<protein>
    <submittedName>
        <fullName evidence="1">Uncharacterized protein</fullName>
    </submittedName>
</protein>
<name>A0A1L9WSZ7_ASPA1</name>